<dbReference type="InterPro" id="IPR018044">
    <property type="entry name" value="Peptidase_S11"/>
</dbReference>
<comment type="catalytic activity">
    <reaction evidence="11">
        <text>Preferential cleavage: (Ac)2-L-Lys-D-Ala-|-D-Ala. Also transpeptidation of peptidyl-alanyl moieties that are N-acyl substituents of D-alanine.</text>
        <dbReference type="EC" id="3.4.16.4"/>
    </reaction>
</comment>
<dbReference type="AlphaFoldDB" id="A0A1S8N602"/>
<keyword evidence="6 16" id="KW-0732">Signal</keyword>
<keyword evidence="10" id="KW-0961">Cell wall biogenesis/degradation</keyword>
<evidence type="ECO:0000256" key="10">
    <source>
        <dbReference type="ARBA" id="ARBA00023316"/>
    </source>
</evidence>
<reference evidence="18 19" key="1">
    <citation type="submission" date="2016-05" db="EMBL/GenBank/DDBJ databases">
        <title>Microbial solvent formation.</title>
        <authorList>
            <person name="Poehlein A."/>
            <person name="Montoya Solano J.D."/>
            <person name="Flitsch S."/>
            <person name="Krabben P."/>
            <person name="Duerre P."/>
            <person name="Daniel R."/>
        </authorList>
    </citation>
    <scope>NUCLEOTIDE SEQUENCE [LARGE SCALE GENOMIC DNA]</scope>
    <source>
        <strain evidence="18 19">L1-8</strain>
    </source>
</reference>
<protein>
    <recommendedName>
        <fullName evidence="3">serine-type D-Ala-D-Ala carboxypeptidase</fullName>
        <ecNumber evidence="3">3.4.16.4</ecNumber>
    </recommendedName>
</protein>
<gene>
    <name evidence="18" type="primary">dacB_1</name>
    <name evidence="18" type="ORF">CLOSAC_22870</name>
</gene>
<dbReference type="SMART" id="SM00936">
    <property type="entry name" value="PBP5_C"/>
    <property type="match status" value="1"/>
</dbReference>
<dbReference type="GO" id="GO:0008360">
    <property type="term" value="P:regulation of cell shape"/>
    <property type="evidence" value="ECO:0007669"/>
    <property type="project" value="UniProtKB-KW"/>
</dbReference>
<dbReference type="PRINTS" id="PR00725">
    <property type="entry name" value="DADACBPTASE1"/>
</dbReference>
<accession>A0A1S8N602</accession>
<keyword evidence="4 18" id="KW-0121">Carboxypeptidase</keyword>
<keyword evidence="9" id="KW-0573">Peptidoglycan synthesis</keyword>
<dbReference type="EC" id="3.4.16.4" evidence="3"/>
<keyword evidence="15" id="KW-0472">Membrane</keyword>
<dbReference type="InterPro" id="IPR012907">
    <property type="entry name" value="Peptidase_S11_C"/>
</dbReference>
<evidence type="ECO:0000256" key="15">
    <source>
        <dbReference type="SAM" id="Phobius"/>
    </source>
</evidence>
<dbReference type="Pfam" id="PF07943">
    <property type="entry name" value="PBP5_C"/>
    <property type="match status" value="1"/>
</dbReference>
<evidence type="ECO:0000256" key="9">
    <source>
        <dbReference type="ARBA" id="ARBA00022984"/>
    </source>
</evidence>
<feature type="binding site" evidence="13">
    <location>
        <position position="229"/>
    </location>
    <ligand>
        <name>substrate</name>
    </ligand>
</feature>
<keyword evidence="5" id="KW-0645">Protease</keyword>
<evidence type="ECO:0000313" key="19">
    <source>
        <dbReference type="Proteomes" id="UP000191154"/>
    </source>
</evidence>
<dbReference type="GO" id="GO:0009252">
    <property type="term" value="P:peptidoglycan biosynthetic process"/>
    <property type="evidence" value="ECO:0007669"/>
    <property type="project" value="UniProtKB-UniPathway"/>
</dbReference>
<keyword evidence="7 18" id="KW-0378">Hydrolase</keyword>
<proteinExistence type="inferred from homology"/>
<dbReference type="PANTHER" id="PTHR21581:SF33">
    <property type="entry name" value="D-ALANYL-D-ALANINE CARBOXYPEPTIDASE DACB"/>
    <property type="match status" value="1"/>
</dbReference>
<evidence type="ECO:0000259" key="17">
    <source>
        <dbReference type="SMART" id="SM00936"/>
    </source>
</evidence>
<evidence type="ECO:0000256" key="2">
    <source>
        <dbReference type="ARBA" id="ARBA00007164"/>
    </source>
</evidence>
<dbReference type="SUPFAM" id="SSF56601">
    <property type="entry name" value="beta-lactamase/transpeptidase-like"/>
    <property type="match status" value="1"/>
</dbReference>
<dbReference type="Gene3D" id="3.40.710.10">
    <property type="entry name" value="DD-peptidase/beta-lactamase superfamily"/>
    <property type="match status" value="1"/>
</dbReference>
<dbReference type="Pfam" id="PF00768">
    <property type="entry name" value="Peptidase_S11"/>
    <property type="match status" value="1"/>
</dbReference>
<feature type="active site" evidence="12">
    <location>
        <position position="116"/>
    </location>
</feature>
<comment type="pathway">
    <text evidence="1">Cell wall biogenesis; peptidoglycan biosynthesis.</text>
</comment>
<dbReference type="EMBL" id="LZYZ01000004">
    <property type="protein sequence ID" value="OOM11860.1"/>
    <property type="molecule type" value="Genomic_DNA"/>
</dbReference>
<organism evidence="18 19">
    <name type="scientific">Clostridium saccharobutylicum</name>
    <dbReference type="NCBI Taxonomy" id="169679"/>
    <lineage>
        <taxon>Bacteria</taxon>
        <taxon>Bacillati</taxon>
        <taxon>Bacillota</taxon>
        <taxon>Clostridia</taxon>
        <taxon>Eubacteriales</taxon>
        <taxon>Clostridiaceae</taxon>
        <taxon>Clostridium</taxon>
    </lineage>
</organism>
<evidence type="ECO:0000256" key="11">
    <source>
        <dbReference type="ARBA" id="ARBA00034000"/>
    </source>
</evidence>
<dbReference type="InterPro" id="IPR001967">
    <property type="entry name" value="Peptidase_S11_N"/>
</dbReference>
<evidence type="ECO:0000256" key="6">
    <source>
        <dbReference type="ARBA" id="ARBA00022729"/>
    </source>
</evidence>
<feature type="transmembrane region" description="Helical" evidence="15">
    <location>
        <begin position="384"/>
        <end position="405"/>
    </location>
</feature>
<evidence type="ECO:0000256" key="5">
    <source>
        <dbReference type="ARBA" id="ARBA00022670"/>
    </source>
</evidence>
<dbReference type="UniPathway" id="UPA00219"/>
<evidence type="ECO:0000256" key="1">
    <source>
        <dbReference type="ARBA" id="ARBA00004752"/>
    </source>
</evidence>
<comment type="similarity">
    <text evidence="2 14">Belongs to the peptidase S11 family.</text>
</comment>
<dbReference type="Gene3D" id="2.60.410.10">
    <property type="entry name" value="D-Ala-D-Ala carboxypeptidase, C-terminal domain"/>
    <property type="match status" value="1"/>
</dbReference>
<dbReference type="GO" id="GO:0071555">
    <property type="term" value="P:cell wall organization"/>
    <property type="evidence" value="ECO:0007669"/>
    <property type="project" value="UniProtKB-KW"/>
</dbReference>
<dbReference type="STRING" id="169679.CSACC_06480"/>
<evidence type="ECO:0000256" key="12">
    <source>
        <dbReference type="PIRSR" id="PIRSR618044-1"/>
    </source>
</evidence>
<dbReference type="InterPro" id="IPR012338">
    <property type="entry name" value="Beta-lactam/transpept-like"/>
</dbReference>
<evidence type="ECO:0000256" key="7">
    <source>
        <dbReference type="ARBA" id="ARBA00022801"/>
    </source>
</evidence>
<evidence type="ECO:0000256" key="14">
    <source>
        <dbReference type="RuleBase" id="RU004016"/>
    </source>
</evidence>
<keyword evidence="15" id="KW-0812">Transmembrane</keyword>
<dbReference type="InterPro" id="IPR037167">
    <property type="entry name" value="Peptidase_S11_C_sf"/>
</dbReference>
<dbReference type="GO" id="GO:0009002">
    <property type="term" value="F:serine-type D-Ala-D-Ala carboxypeptidase activity"/>
    <property type="evidence" value="ECO:0007669"/>
    <property type="project" value="UniProtKB-EC"/>
</dbReference>
<keyword evidence="8" id="KW-0133">Cell shape</keyword>
<feature type="active site" description="Acyl-ester intermediate" evidence="12">
    <location>
        <position position="61"/>
    </location>
</feature>
<evidence type="ECO:0000256" key="16">
    <source>
        <dbReference type="SAM" id="SignalP"/>
    </source>
</evidence>
<dbReference type="Proteomes" id="UP000191154">
    <property type="component" value="Unassembled WGS sequence"/>
</dbReference>
<comment type="caution">
    <text evidence="18">The sequence shown here is derived from an EMBL/GenBank/DDBJ whole genome shotgun (WGS) entry which is preliminary data.</text>
</comment>
<evidence type="ECO:0000256" key="3">
    <source>
        <dbReference type="ARBA" id="ARBA00012448"/>
    </source>
</evidence>
<dbReference type="PANTHER" id="PTHR21581">
    <property type="entry name" value="D-ALANYL-D-ALANINE CARBOXYPEPTIDASE"/>
    <property type="match status" value="1"/>
</dbReference>
<dbReference type="GO" id="GO:0006508">
    <property type="term" value="P:proteolysis"/>
    <property type="evidence" value="ECO:0007669"/>
    <property type="project" value="UniProtKB-KW"/>
</dbReference>
<evidence type="ECO:0000313" key="18">
    <source>
        <dbReference type="EMBL" id="OOM11860.1"/>
    </source>
</evidence>
<feature type="domain" description="Peptidase S11 D-Ala-D-Ala carboxypeptidase A C-terminal" evidence="17">
    <location>
        <begin position="279"/>
        <end position="369"/>
    </location>
</feature>
<feature type="signal peptide" evidence="16">
    <location>
        <begin position="1"/>
        <end position="25"/>
    </location>
</feature>
<evidence type="ECO:0000256" key="4">
    <source>
        <dbReference type="ARBA" id="ARBA00022645"/>
    </source>
</evidence>
<dbReference type="RefSeq" id="WP_077865540.1">
    <property type="nucleotide sequence ID" value="NZ_LZYZ01000004.1"/>
</dbReference>
<evidence type="ECO:0000256" key="13">
    <source>
        <dbReference type="PIRSR" id="PIRSR618044-2"/>
    </source>
</evidence>
<feature type="chain" id="PRO_5012458910" description="serine-type D-Ala-D-Ala carboxypeptidase" evidence="16">
    <location>
        <begin position="26"/>
        <end position="411"/>
    </location>
</feature>
<keyword evidence="15" id="KW-1133">Transmembrane helix</keyword>
<sequence>MKRRLKALTIIFLFLVSLIPIKASADSTPPSINAAGCALIDASSGQMLYGKNENTQYEPASTTKVMTALIVLEKCKLNDEVTIQQDVDREDGTRIGLKKGDVLTVHELLLGLLLDSGNDAADALAYHVSGSIDEFAKLMNAKAKELGATNTNFKNPSGLPDPQHLTTPHDLALFLREAVNNQDFIKISTTSSYTIAMRNDPQRIINLYNKNYMINKSSKFYYPNALCGKNGYTIKANQTYVASAKKDDHILVASFLYAVDKNQNFEDMKTVFDYGFDNFSWIHLYSKNDKVSEYKINNTLTIPLLSTKDLDYVVPKGDETKESYDIKVEDKDLSKQSFNEGDEILKGKVYVNDKELGTVDLAAGTSRNYTSLFDVSSLSKNSIMAIYGGCALAALGAATGLGILIKRKFKK</sequence>
<evidence type="ECO:0000256" key="8">
    <source>
        <dbReference type="ARBA" id="ARBA00022960"/>
    </source>
</evidence>
<feature type="active site" description="Acyl-ester intermediate" evidence="12">
    <location>
        <position position="64"/>
    </location>
</feature>
<name>A0A1S8N602_CLOSA</name>